<evidence type="ECO:0000256" key="2">
    <source>
        <dbReference type="ARBA" id="ARBA00010790"/>
    </source>
</evidence>
<dbReference type="PRINTS" id="PR00420">
    <property type="entry name" value="RNGMNOXGNASE"/>
</dbReference>
<dbReference type="AlphaFoldDB" id="D2S5Z0"/>
<evidence type="ECO:0000259" key="9">
    <source>
        <dbReference type="Pfam" id="PF05199"/>
    </source>
</evidence>
<keyword evidence="4" id="KW-0274">FAD</keyword>
<sequence>MTSPPPDGAAVDVCVVGAGPVGLSLALEAARSGLQVLLVEAGHRTRKPSGTPLDETIATVLDPGVHAPFSATTRLGLGGTSWLWGGRCVPFELADLAPRDHVPFSGWPLFRSDIAPYEAEAAHYLDCGSAAFHADPVGGWDETVVRTTQLERWSRRPAVARRLGAQVLSHPGIAVVSEALVTGVVVDDTGTSVRHLRVWRDRREVTVEAAAYVLACGGVATTRLLLNTQRSNPALFGGPSGALGRYYMGHLTGSIASIVLTHPDDVADWGLVRTEDGTVVRRRFTLSEQAQQDHRLLNTAFYLGNLPFSDARHGSGALSLFSLCLAAPVLGRVLGRPETRRRDVGGGARDWRSHLRNLTRRPGRVIRDVAAVVRLRLLSPRRGAEFLLRTDTGAYALRYHAEQEPDPGSRITLNDRTGSDGLPGIDVDLRYSDQDVDSVLRAHSLLDEHLQTTGFGRLVYRHPLDQRAAAVRAQAMDGYHQIGTTRMSDDPQSGVVDADCRVHGTTNLYVASSSVFPTAGEANPTFMAVTLAVRLARHLADRVGVCDPASGMRRRDRGEPVTPTRFPH</sequence>
<dbReference type="InterPro" id="IPR006076">
    <property type="entry name" value="FAD-dep_OxRdtase"/>
</dbReference>
<evidence type="ECO:0000313" key="11">
    <source>
        <dbReference type="Proteomes" id="UP000001382"/>
    </source>
</evidence>
<dbReference type="Proteomes" id="UP000001382">
    <property type="component" value="Chromosome"/>
</dbReference>
<evidence type="ECO:0000256" key="6">
    <source>
        <dbReference type="SAM" id="MobiDB-lite"/>
    </source>
</evidence>
<dbReference type="InterPro" id="IPR051473">
    <property type="entry name" value="P2Ox-like"/>
</dbReference>
<gene>
    <name evidence="10" type="ordered locus">Gobs_0422</name>
</gene>
<evidence type="ECO:0000256" key="4">
    <source>
        <dbReference type="ARBA" id="ARBA00022827"/>
    </source>
</evidence>
<dbReference type="PANTHER" id="PTHR42784:SF1">
    <property type="entry name" value="PYRANOSE 2-OXIDASE"/>
    <property type="match status" value="1"/>
</dbReference>
<dbReference type="InterPro" id="IPR036188">
    <property type="entry name" value="FAD/NAD-bd_sf"/>
</dbReference>
<dbReference type="EMBL" id="CP001867">
    <property type="protein sequence ID" value="ADB73207.1"/>
    <property type="molecule type" value="Genomic_DNA"/>
</dbReference>
<accession>D2S5Z0</accession>
<dbReference type="OrthoDB" id="9798604at2"/>
<evidence type="ECO:0000256" key="5">
    <source>
        <dbReference type="ARBA" id="ARBA00023002"/>
    </source>
</evidence>
<evidence type="ECO:0000259" key="8">
    <source>
        <dbReference type="Pfam" id="PF01266"/>
    </source>
</evidence>
<evidence type="ECO:0000256" key="3">
    <source>
        <dbReference type="ARBA" id="ARBA00022630"/>
    </source>
</evidence>
<dbReference type="Pfam" id="PF05199">
    <property type="entry name" value="GMC_oxred_C"/>
    <property type="match status" value="1"/>
</dbReference>
<dbReference type="InterPro" id="IPR003953">
    <property type="entry name" value="FAD-dep_OxRdtase_2_FAD-bd"/>
</dbReference>
<evidence type="ECO:0000259" key="7">
    <source>
        <dbReference type="Pfam" id="PF00890"/>
    </source>
</evidence>
<feature type="domain" description="Glucose-methanol-choline oxidoreductase C-terminal" evidence="9">
    <location>
        <begin position="406"/>
        <end position="532"/>
    </location>
</feature>
<evidence type="ECO:0000313" key="10">
    <source>
        <dbReference type="EMBL" id="ADB73207.1"/>
    </source>
</evidence>
<organism evidence="10 11">
    <name type="scientific">Geodermatophilus obscurus (strain ATCC 25078 / DSM 43160 / JCM 3152 / CCUG 61914 / KCC A-0152 / KCTC 9177 / NBRC 13315 / NRRL B-3577 / G-20)</name>
    <dbReference type="NCBI Taxonomy" id="526225"/>
    <lineage>
        <taxon>Bacteria</taxon>
        <taxon>Bacillati</taxon>
        <taxon>Actinomycetota</taxon>
        <taxon>Actinomycetes</taxon>
        <taxon>Geodermatophilales</taxon>
        <taxon>Geodermatophilaceae</taxon>
        <taxon>Geodermatophilus</taxon>
    </lineage>
</organism>
<evidence type="ECO:0000256" key="1">
    <source>
        <dbReference type="ARBA" id="ARBA00001974"/>
    </source>
</evidence>
<protein>
    <submittedName>
        <fullName evidence="10">GMC oxidoreductase</fullName>
    </submittedName>
</protein>
<dbReference type="GO" id="GO:0016614">
    <property type="term" value="F:oxidoreductase activity, acting on CH-OH group of donors"/>
    <property type="evidence" value="ECO:0007669"/>
    <property type="project" value="InterPro"/>
</dbReference>
<proteinExistence type="inferred from homology"/>
<keyword evidence="5" id="KW-0560">Oxidoreductase</keyword>
<name>D2S5Z0_GEOOG</name>
<dbReference type="KEGG" id="gob:Gobs_0422"/>
<feature type="domain" description="FAD dependent oxidoreductase" evidence="8">
    <location>
        <begin position="12"/>
        <end position="43"/>
    </location>
</feature>
<reference evidence="11" key="2">
    <citation type="submission" date="2010-01" db="EMBL/GenBank/DDBJ databases">
        <title>The complete genome of Geodermatophilus obscurus DSM 43160.</title>
        <authorList>
            <consortium name="US DOE Joint Genome Institute (JGI-PGF)"/>
            <person name="Lucas S."/>
            <person name="Copeland A."/>
            <person name="Lapidus A."/>
            <person name="Glavina del Rio T."/>
            <person name="Dalin E."/>
            <person name="Tice H."/>
            <person name="Bruce D."/>
            <person name="Goodwin L."/>
            <person name="Pitluck S."/>
            <person name="Kyrpides N."/>
            <person name="Mavromatis K."/>
            <person name="Ivanova N."/>
            <person name="Munk A.C."/>
            <person name="Brettin T."/>
            <person name="Detter J.C."/>
            <person name="Han C."/>
            <person name="Larimer F."/>
            <person name="Land M."/>
            <person name="Hauser L."/>
            <person name="Markowitz V."/>
            <person name="Cheng J.-F."/>
            <person name="Hugenholtz P."/>
            <person name="Woyke T."/>
            <person name="Wu D."/>
            <person name="Jando M."/>
            <person name="Schneider S."/>
            <person name="Klenk H.-P."/>
            <person name="Eisen J.A."/>
        </authorList>
    </citation>
    <scope>NUCLEOTIDE SEQUENCE [LARGE SCALE GENOMIC DNA]</scope>
    <source>
        <strain evidence="11">ATCC 25078 / DSM 43160 / JCM 3152 / KCC A-0152 / KCTC 9177 / NBRC 13315 / NRRL B-3577 / G-20</strain>
    </source>
</reference>
<dbReference type="RefSeq" id="WP_012946648.1">
    <property type="nucleotide sequence ID" value="NC_013757.1"/>
</dbReference>
<keyword evidence="3" id="KW-0285">Flavoprotein</keyword>
<dbReference type="Pfam" id="PF01266">
    <property type="entry name" value="DAO"/>
    <property type="match status" value="1"/>
</dbReference>
<dbReference type="PANTHER" id="PTHR42784">
    <property type="entry name" value="PYRANOSE 2-OXIDASE"/>
    <property type="match status" value="1"/>
</dbReference>
<dbReference type="SUPFAM" id="SSF51905">
    <property type="entry name" value="FAD/NAD(P)-binding domain"/>
    <property type="match status" value="1"/>
</dbReference>
<dbReference type="Pfam" id="PF00890">
    <property type="entry name" value="FAD_binding_2"/>
    <property type="match status" value="1"/>
</dbReference>
<comment type="cofactor">
    <cofactor evidence="1">
        <name>FAD</name>
        <dbReference type="ChEBI" id="CHEBI:57692"/>
    </cofactor>
</comment>
<reference evidence="10 11" key="1">
    <citation type="journal article" date="2010" name="Stand. Genomic Sci.">
        <title>Complete genome sequence of Geodermatophilus obscurus type strain (G-20).</title>
        <authorList>
            <person name="Ivanova N."/>
            <person name="Sikorski J."/>
            <person name="Jando M."/>
            <person name="Munk C."/>
            <person name="Lapidus A."/>
            <person name="Glavina Del Rio T."/>
            <person name="Copeland A."/>
            <person name="Tice H."/>
            <person name="Cheng J.-F."/>
            <person name="Lucas S."/>
            <person name="Chen F."/>
            <person name="Nolan M."/>
            <person name="Bruce D."/>
            <person name="Goodwin L."/>
            <person name="Pitluck S."/>
            <person name="Mavromatis K."/>
            <person name="Mikhailova N."/>
            <person name="Pati A."/>
            <person name="Chen A."/>
            <person name="Palaniappan K."/>
            <person name="Land M."/>
            <person name="Hauser L."/>
            <person name="Chang Y.-J."/>
            <person name="Jeffries C.D."/>
            <person name="Meincke L."/>
            <person name="Brettin T."/>
            <person name="Detter J.C."/>
            <person name="Detter J.C."/>
            <person name="Rohde M."/>
            <person name="Goeker M."/>
            <person name="Bristow J."/>
            <person name="Eisen J.A."/>
            <person name="Markowitz V."/>
            <person name="Hugenholtz P."/>
            <person name="Kyrpides N.C."/>
            <person name="Klenk H.-P."/>
        </authorList>
    </citation>
    <scope>NUCLEOTIDE SEQUENCE [LARGE SCALE GENOMIC DNA]</scope>
    <source>
        <strain evidence="11">ATCC 25078 / DSM 43160 / JCM 3152 / KCC A-0152 / KCTC 9177 / NBRC 13315 / NRRL B-3577 / G-20</strain>
    </source>
</reference>
<comment type="similarity">
    <text evidence="2">Belongs to the GMC oxidoreductase family.</text>
</comment>
<dbReference type="InterPro" id="IPR007867">
    <property type="entry name" value="GMC_OxRtase_C"/>
</dbReference>
<feature type="domain" description="FAD-dependent oxidoreductase 2 FAD-binding" evidence="7">
    <location>
        <begin position="124"/>
        <end position="221"/>
    </location>
</feature>
<dbReference type="STRING" id="526225.Gobs_0422"/>
<dbReference type="HOGENOM" id="CLU_008878_4_1_11"/>
<feature type="region of interest" description="Disordered" evidence="6">
    <location>
        <begin position="549"/>
        <end position="568"/>
    </location>
</feature>
<dbReference type="Gene3D" id="3.50.50.60">
    <property type="entry name" value="FAD/NAD(P)-binding domain"/>
    <property type="match status" value="2"/>
</dbReference>
<dbReference type="eggNOG" id="COG2303">
    <property type="taxonomic scope" value="Bacteria"/>
</dbReference>
<keyword evidence="11" id="KW-1185">Reference proteome</keyword>